<keyword evidence="3" id="KW-1185">Reference proteome</keyword>
<comment type="caution">
    <text evidence="2">The sequence shown here is derived from an EMBL/GenBank/DDBJ whole genome shotgun (WGS) entry which is preliminary data.</text>
</comment>
<sequence>MGILDSESATPTPNNLSAFGELVIPGFELYFISKDDSEDSNYDPDEKKLKLSEGHRPNDDDIQNSFDKQEELLWLPCFIHTLQLAVKDGLNESECIRPPLSKVAEIAKLSHKSITTAEKLQNEKFSIPEAIVTRWNSQFLTVSKVVDIPNTLLNERTKK</sequence>
<reference evidence="2" key="1">
    <citation type="submission" date="2021-02" db="EMBL/GenBank/DDBJ databases">
        <authorList>
            <person name="Nowell W R."/>
        </authorList>
    </citation>
    <scope>NUCLEOTIDE SEQUENCE</scope>
</reference>
<dbReference type="InterPro" id="IPR012337">
    <property type="entry name" value="RNaseH-like_sf"/>
</dbReference>
<evidence type="ECO:0000256" key="1">
    <source>
        <dbReference type="SAM" id="MobiDB-lite"/>
    </source>
</evidence>
<evidence type="ECO:0000313" key="2">
    <source>
        <dbReference type="EMBL" id="CAF4682663.1"/>
    </source>
</evidence>
<proteinExistence type="predicted"/>
<name>A0A821HDW3_9BILA</name>
<dbReference type="SUPFAM" id="SSF53098">
    <property type="entry name" value="Ribonuclease H-like"/>
    <property type="match status" value="1"/>
</dbReference>
<accession>A0A821HDW3</accession>
<dbReference type="EMBL" id="CAJOBP010032895">
    <property type="protein sequence ID" value="CAF4682663.1"/>
    <property type="molecule type" value="Genomic_DNA"/>
</dbReference>
<dbReference type="Proteomes" id="UP000663873">
    <property type="component" value="Unassembled WGS sequence"/>
</dbReference>
<gene>
    <name evidence="2" type="ORF">UJA718_LOCUS35332</name>
</gene>
<feature type="non-terminal residue" evidence="2">
    <location>
        <position position="1"/>
    </location>
</feature>
<dbReference type="AlphaFoldDB" id="A0A821HDW3"/>
<feature type="region of interest" description="Disordered" evidence="1">
    <location>
        <begin position="36"/>
        <end position="63"/>
    </location>
</feature>
<protein>
    <submittedName>
        <fullName evidence="2">Uncharacterized protein</fullName>
    </submittedName>
</protein>
<evidence type="ECO:0000313" key="3">
    <source>
        <dbReference type="Proteomes" id="UP000663873"/>
    </source>
</evidence>
<organism evidence="2 3">
    <name type="scientific">Rotaria socialis</name>
    <dbReference type="NCBI Taxonomy" id="392032"/>
    <lineage>
        <taxon>Eukaryota</taxon>
        <taxon>Metazoa</taxon>
        <taxon>Spiralia</taxon>
        <taxon>Gnathifera</taxon>
        <taxon>Rotifera</taxon>
        <taxon>Eurotatoria</taxon>
        <taxon>Bdelloidea</taxon>
        <taxon>Philodinida</taxon>
        <taxon>Philodinidae</taxon>
        <taxon>Rotaria</taxon>
    </lineage>
</organism>
<feature type="compositionally biased region" description="Basic and acidic residues" evidence="1">
    <location>
        <begin position="44"/>
        <end position="59"/>
    </location>
</feature>